<dbReference type="Gene3D" id="1.10.510.10">
    <property type="entry name" value="Transferase(Phosphotransferase) domain 1"/>
    <property type="match status" value="1"/>
</dbReference>
<dbReference type="GO" id="GO:0005524">
    <property type="term" value="F:ATP binding"/>
    <property type="evidence" value="ECO:0007669"/>
    <property type="project" value="UniProtKB-KW"/>
</dbReference>
<feature type="domain" description="Protein kinase" evidence="6">
    <location>
        <begin position="22"/>
        <end position="291"/>
    </location>
</feature>
<dbReference type="GO" id="GO:0005634">
    <property type="term" value="C:nucleus"/>
    <property type="evidence" value="ECO:0007669"/>
    <property type="project" value="TreeGrafter"/>
</dbReference>
<evidence type="ECO:0000256" key="4">
    <source>
        <dbReference type="ARBA" id="ARBA00022777"/>
    </source>
</evidence>
<keyword evidence="2" id="KW-0808">Transferase</keyword>
<dbReference type="SUPFAM" id="SSF56112">
    <property type="entry name" value="Protein kinase-like (PK-like)"/>
    <property type="match status" value="1"/>
</dbReference>
<dbReference type="PANTHER" id="PTHR24345">
    <property type="entry name" value="SERINE/THREONINE-PROTEIN KINASE PLK"/>
    <property type="match status" value="1"/>
</dbReference>
<organism evidence="7 8">
    <name type="scientific">Aphanomyces euteiches</name>
    <dbReference type="NCBI Taxonomy" id="100861"/>
    <lineage>
        <taxon>Eukaryota</taxon>
        <taxon>Sar</taxon>
        <taxon>Stramenopiles</taxon>
        <taxon>Oomycota</taxon>
        <taxon>Saprolegniomycetes</taxon>
        <taxon>Saprolegniales</taxon>
        <taxon>Verrucalvaceae</taxon>
        <taxon>Aphanomyces</taxon>
    </lineage>
</organism>
<dbReference type="InterPro" id="IPR011009">
    <property type="entry name" value="Kinase-like_dom_sf"/>
</dbReference>
<evidence type="ECO:0000256" key="5">
    <source>
        <dbReference type="ARBA" id="ARBA00022840"/>
    </source>
</evidence>
<evidence type="ECO:0000256" key="3">
    <source>
        <dbReference type="ARBA" id="ARBA00022741"/>
    </source>
</evidence>
<accession>A0A6G0WSX2</accession>
<reference evidence="7 8" key="1">
    <citation type="submission" date="2019-07" db="EMBL/GenBank/DDBJ databases">
        <title>Genomics analysis of Aphanomyces spp. identifies a new class of oomycete effector associated with host adaptation.</title>
        <authorList>
            <person name="Gaulin E."/>
        </authorList>
    </citation>
    <scope>NUCLEOTIDE SEQUENCE [LARGE SCALE GENOMIC DNA]</scope>
    <source>
        <strain evidence="7 8">ATCC 201684</strain>
    </source>
</reference>
<keyword evidence="3" id="KW-0547">Nucleotide-binding</keyword>
<evidence type="ECO:0000259" key="6">
    <source>
        <dbReference type="PROSITE" id="PS50011"/>
    </source>
</evidence>
<keyword evidence="5" id="KW-0067">ATP-binding</keyword>
<sequence length="327" mass="36675">MPLSNMNRIKQFTAKYLLMQRYTIERVLADALYGNVLHCVDKNSTRDVAIKRMDQSSTAPLALVDRVAADDVVFEKLVHEQLKAQGGHDHLLTADESFVEDGWDHLVFELCPNGELYDAVVNSPTGYLDLDSARRYMRQIASGVTFMHKLGFAHRDLSLENVLLDADDNCRICDFGLAAHVDTRRTEIVGKPFYMAPEVWAGLSYDATLADVWSLGIMLFMMLSGAPMFDTASETDNRFAFLKTNGLDELVQAWEIAECFDAQSLSLLGQMLEIDPAKRIPLAKVLEHPFLQDVKLDEMEPTTVDDDVVVQTKGKSHSCRQPSLVVL</sequence>
<name>A0A6G0WSX2_9STRA</name>
<dbReference type="Proteomes" id="UP000481153">
    <property type="component" value="Unassembled WGS sequence"/>
</dbReference>
<dbReference type="AlphaFoldDB" id="A0A6G0WSX2"/>
<keyword evidence="4" id="KW-0418">Kinase</keyword>
<dbReference type="Pfam" id="PF00069">
    <property type="entry name" value="Pkinase"/>
    <property type="match status" value="1"/>
</dbReference>
<dbReference type="InterPro" id="IPR000719">
    <property type="entry name" value="Prot_kinase_dom"/>
</dbReference>
<dbReference type="PROSITE" id="PS50011">
    <property type="entry name" value="PROTEIN_KINASE_DOM"/>
    <property type="match status" value="1"/>
</dbReference>
<keyword evidence="1" id="KW-0723">Serine/threonine-protein kinase</keyword>
<dbReference type="EMBL" id="VJMJ01000153">
    <property type="protein sequence ID" value="KAF0730554.1"/>
    <property type="molecule type" value="Genomic_DNA"/>
</dbReference>
<proteinExistence type="predicted"/>
<evidence type="ECO:0000313" key="8">
    <source>
        <dbReference type="Proteomes" id="UP000481153"/>
    </source>
</evidence>
<evidence type="ECO:0000313" key="7">
    <source>
        <dbReference type="EMBL" id="KAF0730554.1"/>
    </source>
</evidence>
<protein>
    <recommendedName>
        <fullName evidence="6">Protein kinase domain-containing protein</fullName>
    </recommendedName>
</protein>
<dbReference type="GO" id="GO:0004674">
    <property type="term" value="F:protein serine/threonine kinase activity"/>
    <property type="evidence" value="ECO:0007669"/>
    <property type="project" value="UniProtKB-KW"/>
</dbReference>
<dbReference type="FunFam" id="1.10.510.10:FF:000571">
    <property type="entry name" value="Maternal embryonic leucine zipper kinase"/>
    <property type="match status" value="1"/>
</dbReference>
<dbReference type="VEuPathDB" id="FungiDB:AeMF1_018106"/>
<keyword evidence="8" id="KW-1185">Reference proteome</keyword>
<gene>
    <name evidence="7" type="ORF">Ae201684_011976</name>
</gene>
<evidence type="ECO:0000256" key="2">
    <source>
        <dbReference type="ARBA" id="ARBA00022679"/>
    </source>
</evidence>
<evidence type="ECO:0000256" key="1">
    <source>
        <dbReference type="ARBA" id="ARBA00022527"/>
    </source>
</evidence>
<dbReference type="PANTHER" id="PTHR24345:SF91">
    <property type="entry name" value="SERINE_THREONINE-PROTEIN KINASE PLK4"/>
    <property type="match status" value="1"/>
</dbReference>
<comment type="caution">
    <text evidence="7">The sequence shown here is derived from an EMBL/GenBank/DDBJ whole genome shotgun (WGS) entry which is preliminary data.</text>
</comment>